<dbReference type="InterPro" id="IPR040976">
    <property type="entry name" value="Pkinase_fungal"/>
</dbReference>
<dbReference type="InterPro" id="IPR011009">
    <property type="entry name" value="Kinase-like_dom_sf"/>
</dbReference>
<feature type="compositionally biased region" description="Pro residues" evidence="1">
    <location>
        <begin position="279"/>
        <end position="289"/>
    </location>
</feature>
<feature type="region of interest" description="Disordered" evidence="1">
    <location>
        <begin position="357"/>
        <end position="409"/>
    </location>
</feature>
<dbReference type="GO" id="GO:0004672">
    <property type="term" value="F:protein kinase activity"/>
    <property type="evidence" value="ECO:0007669"/>
    <property type="project" value="InterPro"/>
</dbReference>
<dbReference type="InterPro" id="IPR000719">
    <property type="entry name" value="Prot_kinase_dom"/>
</dbReference>
<feature type="compositionally biased region" description="Polar residues" evidence="1">
    <location>
        <begin position="291"/>
        <end position="305"/>
    </location>
</feature>
<evidence type="ECO:0000313" key="4">
    <source>
        <dbReference type="Proteomes" id="UP001215151"/>
    </source>
</evidence>
<dbReference type="PANTHER" id="PTHR38248">
    <property type="entry name" value="FUNK1 6"/>
    <property type="match status" value="1"/>
</dbReference>
<protein>
    <recommendedName>
        <fullName evidence="2">Protein kinase domain-containing protein</fullName>
    </recommendedName>
</protein>
<dbReference type="PANTHER" id="PTHR38248:SF2">
    <property type="entry name" value="FUNK1 11"/>
    <property type="match status" value="1"/>
</dbReference>
<keyword evidence="4" id="KW-1185">Reference proteome</keyword>
<feature type="compositionally biased region" description="Polar residues" evidence="1">
    <location>
        <begin position="383"/>
        <end position="393"/>
    </location>
</feature>
<evidence type="ECO:0000313" key="3">
    <source>
        <dbReference type="EMBL" id="KAJ8488340.1"/>
    </source>
</evidence>
<name>A0AAD7TZP5_9APHY</name>
<proteinExistence type="predicted"/>
<gene>
    <name evidence="3" type="ORF">ONZ51_g3605</name>
</gene>
<organism evidence="3 4">
    <name type="scientific">Trametes cubensis</name>
    <dbReference type="NCBI Taxonomy" id="1111947"/>
    <lineage>
        <taxon>Eukaryota</taxon>
        <taxon>Fungi</taxon>
        <taxon>Dikarya</taxon>
        <taxon>Basidiomycota</taxon>
        <taxon>Agaricomycotina</taxon>
        <taxon>Agaricomycetes</taxon>
        <taxon>Polyporales</taxon>
        <taxon>Polyporaceae</taxon>
        <taxon>Trametes</taxon>
    </lineage>
</organism>
<dbReference type="Gene3D" id="1.10.510.10">
    <property type="entry name" value="Transferase(Phosphotransferase) domain 1"/>
    <property type="match status" value="1"/>
</dbReference>
<evidence type="ECO:0000259" key="2">
    <source>
        <dbReference type="PROSITE" id="PS50011"/>
    </source>
</evidence>
<accession>A0AAD7TZP5</accession>
<dbReference type="SUPFAM" id="SSF56112">
    <property type="entry name" value="Protein kinase-like (PK-like)"/>
    <property type="match status" value="1"/>
</dbReference>
<feature type="region of interest" description="Disordered" evidence="1">
    <location>
        <begin position="273"/>
        <end position="337"/>
    </location>
</feature>
<sequence>MRIVIDGVGRSITEFTSTRELVLAIRVAIKGHKLAWERAGVLHRDVSLGNILIVDDSLEGPNTGFLHDFDYSEAIASRHVVHVDGDENGSAIPTSETENEVACLKGRIGPSYFMAVELLSPAHDTLHEPHHDLESFYWVLLWVVLRHTDCTLQEFKLSGQLGCKRLFNALDNYAHLDCKRSWISQAFDPSHGLDVARNAPLTELLKRFKSLIARIILYIDTPQSLTHQAVLAVFDEALAMDGWPQNDWNPCTLLDMDPCPAAATATVLPVNDYLANGPTHPPVPPPPSSPRQNFGSVESESTEPQQGGRITRSESKRSYTGVDRPSTIEGVPLPQKRSKTTTMALPIVPAAAESSFSTQLAEGPAAIVPPSRVRRGGSRPTPQVTQPVRQSSRIMEKAEKKASTSGAPK</sequence>
<feature type="domain" description="Protein kinase" evidence="2">
    <location>
        <begin position="1"/>
        <end position="238"/>
    </location>
</feature>
<dbReference type="PROSITE" id="PS00109">
    <property type="entry name" value="PROTEIN_KINASE_TYR"/>
    <property type="match status" value="1"/>
</dbReference>
<dbReference type="GO" id="GO:0005524">
    <property type="term" value="F:ATP binding"/>
    <property type="evidence" value="ECO:0007669"/>
    <property type="project" value="InterPro"/>
</dbReference>
<dbReference type="InterPro" id="IPR008266">
    <property type="entry name" value="Tyr_kinase_AS"/>
</dbReference>
<comment type="caution">
    <text evidence="3">The sequence shown here is derived from an EMBL/GenBank/DDBJ whole genome shotgun (WGS) entry which is preliminary data.</text>
</comment>
<evidence type="ECO:0000256" key="1">
    <source>
        <dbReference type="SAM" id="MobiDB-lite"/>
    </source>
</evidence>
<dbReference type="Proteomes" id="UP001215151">
    <property type="component" value="Unassembled WGS sequence"/>
</dbReference>
<dbReference type="EMBL" id="JAPEVG010000064">
    <property type="protein sequence ID" value="KAJ8488340.1"/>
    <property type="molecule type" value="Genomic_DNA"/>
</dbReference>
<dbReference type="AlphaFoldDB" id="A0AAD7TZP5"/>
<dbReference type="Pfam" id="PF17667">
    <property type="entry name" value="Pkinase_fungal"/>
    <property type="match status" value="1"/>
</dbReference>
<dbReference type="PROSITE" id="PS50011">
    <property type="entry name" value="PROTEIN_KINASE_DOM"/>
    <property type="match status" value="1"/>
</dbReference>
<reference evidence="3" key="1">
    <citation type="submission" date="2022-11" db="EMBL/GenBank/DDBJ databases">
        <title>Genome Sequence of Cubamyces cubensis.</title>
        <authorList>
            <person name="Buettner E."/>
        </authorList>
    </citation>
    <scope>NUCLEOTIDE SEQUENCE</scope>
    <source>
        <strain evidence="3">MPL-01</strain>
    </source>
</reference>